<dbReference type="GO" id="GO:0005524">
    <property type="term" value="F:ATP binding"/>
    <property type="evidence" value="ECO:0007669"/>
    <property type="project" value="UniProtKB-UniRule"/>
</dbReference>
<dbReference type="SUPFAM" id="SSF56784">
    <property type="entry name" value="HAD-like"/>
    <property type="match status" value="1"/>
</dbReference>
<dbReference type="PANTHER" id="PTHR43520:SF8">
    <property type="entry name" value="P-TYPE CU(+) TRANSPORTER"/>
    <property type="match status" value="1"/>
</dbReference>
<dbReference type="InterPro" id="IPR023214">
    <property type="entry name" value="HAD_sf"/>
</dbReference>
<dbReference type="InterPro" id="IPR023299">
    <property type="entry name" value="ATPase_P-typ_cyto_dom_N"/>
</dbReference>
<evidence type="ECO:0000256" key="3">
    <source>
        <dbReference type="ARBA" id="ARBA00022692"/>
    </source>
</evidence>
<evidence type="ECO:0000256" key="1">
    <source>
        <dbReference type="ARBA" id="ARBA00004127"/>
    </source>
</evidence>
<dbReference type="AlphaFoldDB" id="A0A2H0UK97"/>
<keyword evidence="6 10" id="KW-0067">ATP-binding</keyword>
<dbReference type="GO" id="GO:0005507">
    <property type="term" value="F:copper ion binding"/>
    <property type="evidence" value="ECO:0007669"/>
    <property type="project" value="TreeGrafter"/>
</dbReference>
<proteinExistence type="inferred from homology"/>
<protein>
    <submittedName>
        <fullName evidence="13">Copper-translocating P-type ATPase</fullName>
    </submittedName>
</protein>
<dbReference type="InterPro" id="IPR001757">
    <property type="entry name" value="P_typ_ATPase"/>
</dbReference>
<dbReference type="InterPro" id="IPR027256">
    <property type="entry name" value="P-typ_ATPase_IB"/>
</dbReference>
<dbReference type="InterPro" id="IPR044492">
    <property type="entry name" value="P_typ_ATPase_HD_dom"/>
</dbReference>
<evidence type="ECO:0000256" key="4">
    <source>
        <dbReference type="ARBA" id="ARBA00022723"/>
    </source>
</evidence>
<feature type="transmembrane region" description="Helical" evidence="10">
    <location>
        <begin position="66"/>
        <end position="88"/>
    </location>
</feature>
<feature type="region of interest" description="Disordered" evidence="11">
    <location>
        <begin position="1"/>
        <end position="21"/>
    </location>
</feature>
<dbReference type="InterPro" id="IPR008250">
    <property type="entry name" value="ATPase_P-typ_transduc_dom_A_sf"/>
</dbReference>
<dbReference type="EMBL" id="PFBD01000025">
    <property type="protein sequence ID" value="PIR86821.1"/>
    <property type="molecule type" value="Genomic_DNA"/>
</dbReference>
<dbReference type="PRINTS" id="PR00119">
    <property type="entry name" value="CATATPASE"/>
</dbReference>
<dbReference type="NCBIfam" id="TIGR01525">
    <property type="entry name" value="ATPase-IB_hvy"/>
    <property type="match status" value="1"/>
</dbReference>
<dbReference type="PANTHER" id="PTHR43520">
    <property type="entry name" value="ATP7, ISOFORM B"/>
    <property type="match status" value="1"/>
</dbReference>
<dbReference type="SUPFAM" id="SSF81665">
    <property type="entry name" value="Calcium ATPase, transmembrane domain M"/>
    <property type="match status" value="1"/>
</dbReference>
<keyword evidence="3 10" id="KW-0812">Transmembrane</keyword>
<reference evidence="14" key="1">
    <citation type="submission" date="2017-09" db="EMBL/GenBank/DDBJ databases">
        <title>Depth-based differentiation of microbial function through sediment-hosted aquifers and enrichment of novel symbionts in the deep terrestrial subsurface.</title>
        <authorList>
            <person name="Probst A.J."/>
            <person name="Ladd B."/>
            <person name="Jarett J.K."/>
            <person name="Geller-Mcgrath D.E."/>
            <person name="Sieber C.M.K."/>
            <person name="Emerson J.B."/>
            <person name="Anantharaman K."/>
            <person name="Thomas B.C."/>
            <person name="Malmstrom R."/>
            <person name="Stieglmeier M."/>
            <person name="Klingl A."/>
            <person name="Woyke T."/>
            <person name="Ryan C.M."/>
            <person name="Banfield J.F."/>
        </authorList>
    </citation>
    <scope>NUCLEOTIDE SEQUENCE [LARGE SCALE GENOMIC DNA]</scope>
</reference>
<dbReference type="NCBIfam" id="TIGR01494">
    <property type="entry name" value="ATPase_P-type"/>
    <property type="match status" value="1"/>
</dbReference>
<dbReference type="Gene3D" id="3.40.1110.10">
    <property type="entry name" value="Calcium-transporting ATPase, cytoplasmic domain N"/>
    <property type="match status" value="1"/>
</dbReference>
<dbReference type="GO" id="GO:0012505">
    <property type="term" value="C:endomembrane system"/>
    <property type="evidence" value="ECO:0007669"/>
    <property type="project" value="UniProtKB-SubCell"/>
</dbReference>
<dbReference type="GO" id="GO:0016887">
    <property type="term" value="F:ATP hydrolysis activity"/>
    <property type="evidence" value="ECO:0007669"/>
    <property type="project" value="InterPro"/>
</dbReference>
<dbReference type="GO" id="GO:0005886">
    <property type="term" value="C:plasma membrane"/>
    <property type="evidence" value="ECO:0007669"/>
    <property type="project" value="UniProtKB-SubCell"/>
</dbReference>
<evidence type="ECO:0000256" key="6">
    <source>
        <dbReference type="ARBA" id="ARBA00022840"/>
    </source>
</evidence>
<dbReference type="Pfam" id="PF00122">
    <property type="entry name" value="E1-E2_ATPase"/>
    <property type="match status" value="1"/>
</dbReference>
<feature type="transmembrane region" description="Helical" evidence="10">
    <location>
        <begin position="657"/>
        <end position="677"/>
    </location>
</feature>
<feature type="domain" description="P-type ATPase A" evidence="12">
    <location>
        <begin position="182"/>
        <end position="269"/>
    </location>
</feature>
<comment type="subcellular location">
    <subcellularLocation>
        <location evidence="10">Cell membrane</location>
    </subcellularLocation>
    <subcellularLocation>
        <location evidence="1">Endomembrane system</location>
        <topology evidence="1">Multi-pass membrane protein</topology>
    </subcellularLocation>
</comment>
<dbReference type="GO" id="GO:0043682">
    <property type="term" value="F:P-type divalent copper transporter activity"/>
    <property type="evidence" value="ECO:0007669"/>
    <property type="project" value="TreeGrafter"/>
</dbReference>
<dbReference type="PRINTS" id="PR00943">
    <property type="entry name" value="CUATPASE"/>
</dbReference>
<evidence type="ECO:0000313" key="13">
    <source>
        <dbReference type="EMBL" id="PIR86821.1"/>
    </source>
</evidence>
<evidence type="ECO:0000259" key="12">
    <source>
        <dbReference type="Pfam" id="PF00122"/>
    </source>
</evidence>
<keyword evidence="7" id="KW-1278">Translocase</keyword>
<dbReference type="SFLD" id="SFLDS00003">
    <property type="entry name" value="Haloacid_Dehalogenase"/>
    <property type="match status" value="1"/>
</dbReference>
<dbReference type="Pfam" id="PF00702">
    <property type="entry name" value="Hydrolase"/>
    <property type="match status" value="1"/>
</dbReference>
<comment type="caution">
    <text evidence="13">The sequence shown here is derived from an EMBL/GenBank/DDBJ whole genome shotgun (WGS) entry which is preliminary data.</text>
</comment>
<evidence type="ECO:0000256" key="5">
    <source>
        <dbReference type="ARBA" id="ARBA00022741"/>
    </source>
</evidence>
<dbReference type="GO" id="GO:0055070">
    <property type="term" value="P:copper ion homeostasis"/>
    <property type="evidence" value="ECO:0007669"/>
    <property type="project" value="TreeGrafter"/>
</dbReference>
<feature type="transmembrane region" description="Helical" evidence="10">
    <location>
        <begin position="286"/>
        <end position="307"/>
    </location>
</feature>
<keyword evidence="10" id="KW-1003">Cell membrane</keyword>
<dbReference type="SFLD" id="SFLDG00002">
    <property type="entry name" value="C1.7:_P-type_atpase_like"/>
    <property type="match status" value="1"/>
</dbReference>
<dbReference type="PROSITE" id="PS00154">
    <property type="entry name" value="ATPASE_E1_E2"/>
    <property type="match status" value="1"/>
</dbReference>
<dbReference type="SUPFAM" id="SSF81653">
    <property type="entry name" value="Calcium ATPase, transduction domain A"/>
    <property type="match status" value="1"/>
</dbReference>
<organism evidence="13 14">
    <name type="scientific">Candidatus Harrisonbacteria bacterium CG10_big_fil_rev_8_21_14_0_10_49_15</name>
    <dbReference type="NCBI Taxonomy" id="1974587"/>
    <lineage>
        <taxon>Bacteria</taxon>
        <taxon>Candidatus Harrisoniibacteriota</taxon>
    </lineage>
</organism>
<feature type="transmembrane region" description="Helical" evidence="10">
    <location>
        <begin position="319"/>
        <end position="339"/>
    </location>
</feature>
<evidence type="ECO:0000256" key="2">
    <source>
        <dbReference type="ARBA" id="ARBA00006024"/>
    </source>
</evidence>
<gene>
    <name evidence="13" type="ORF">COU11_03860</name>
</gene>
<dbReference type="Gene3D" id="3.40.50.1000">
    <property type="entry name" value="HAD superfamily/HAD-like"/>
    <property type="match status" value="1"/>
</dbReference>
<sequence length="683" mass="72869">MALIKETRKQKLETRSNHDKHTGHSKNIFKIKFWVSLILTIPVVAYSDISEILFGAMAPEFPGSEYLPFVLGSVVFWYGGWIFIISAWREIRGRAPGMMTLISMAISVAYGYSLAVTFGAPGMALYWELVTLITVMLLGHWLEMRAVTGAHGALKELSKLLPDTVERVTSNELRGKGSATAETEIVPLAELKEGDVVKVRPGGRVPADGVVERGESDVDESMITGESRPVKKEKGGEVIGGTIVKDGSLEIMVTKIGEATFLAGVMRLVAQAQASKSRVQLVADRAARWLTFIALAAGAVTLVAWLLTDLGVPFAVSRVVAVLVIACPHALGLAVPLVASISTTKAAQNGLLVRERRALEAAREVDVVLFDKTGTLTEGSYGVTDIWAVNDRGEDEVLVLAAAVDSHSEHFIARAIVTSAKSRSLSLAEVTEFARIAGKGVRGKVDSRTVFVGGEAILEEAGANVSSEMEEKIKTAANAGKTIIYVVQEGVLVGALGLADVIRAESKEAVAMLKKLGVKTAMITGDSEEVAKWVAEEVGLDEYFARVLPEHKADKVKELQARGQRVAMVGDGINDAPALTQADVGIAVGAGTNVAIESAGIILMRSNPLDIPKIFRLSKLTYRKMIQNLWWAAGYNIIALPLAAGVLYSVGVVLSPALAAVLMSVSTVVVAINAVLLRNQSLS</sequence>
<dbReference type="Gene3D" id="2.70.150.10">
    <property type="entry name" value="Calcium-transporting ATPase, cytoplasmic transduction domain A"/>
    <property type="match status" value="1"/>
</dbReference>
<dbReference type="Proteomes" id="UP000229526">
    <property type="component" value="Unassembled WGS sequence"/>
</dbReference>
<keyword evidence="8 10" id="KW-1133">Transmembrane helix</keyword>
<dbReference type="SFLD" id="SFLDF00027">
    <property type="entry name" value="p-type_atpase"/>
    <property type="match status" value="1"/>
</dbReference>
<keyword evidence="9 10" id="KW-0472">Membrane</keyword>
<evidence type="ECO:0000313" key="14">
    <source>
        <dbReference type="Proteomes" id="UP000229526"/>
    </source>
</evidence>
<keyword evidence="4 10" id="KW-0479">Metal-binding</keyword>
<evidence type="ECO:0000256" key="11">
    <source>
        <dbReference type="SAM" id="MobiDB-lite"/>
    </source>
</evidence>
<name>A0A2H0UK97_9BACT</name>
<feature type="transmembrane region" description="Helical" evidence="10">
    <location>
        <begin position="629"/>
        <end position="651"/>
    </location>
</feature>
<evidence type="ECO:0000256" key="7">
    <source>
        <dbReference type="ARBA" id="ARBA00022967"/>
    </source>
</evidence>
<dbReference type="InterPro" id="IPR023298">
    <property type="entry name" value="ATPase_P-typ_TM_dom_sf"/>
</dbReference>
<evidence type="ECO:0000256" key="9">
    <source>
        <dbReference type="ARBA" id="ARBA00023136"/>
    </source>
</evidence>
<dbReference type="FunFam" id="2.70.150.10:FF:000002">
    <property type="entry name" value="Copper-transporting ATPase 1, putative"/>
    <property type="match status" value="1"/>
</dbReference>
<accession>A0A2H0UK97</accession>
<evidence type="ECO:0000256" key="8">
    <source>
        <dbReference type="ARBA" id="ARBA00022989"/>
    </source>
</evidence>
<feature type="transmembrane region" description="Helical" evidence="10">
    <location>
        <begin position="33"/>
        <end position="54"/>
    </location>
</feature>
<evidence type="ECO:0000256" key="10">
    <source>
        <dbReference type="RuleBase" id="RU362081"/>
    </source>
</evidence>
<feature type="transmembrane region" description="Helical" evidence="10">
    <location>
        <begin position="124"/>
        <end position="142"/>
    </location>
</feature>
<dbReference type="InterPro" id="IPR018303">
    <property type="entry name" value="ATPase_P-typ_P_site"/>
</dbReference>
<comment type="similarity">
    <text evidence="2 10">Belongs to the cation transport ATPase (P-type) (TC 3.A.3) family. Type IB subfamily.</text>
</comment>
<dbReference type="InterPro" id="IPR059000">
    <property type="entry name" value="ATPase_P-type_domA"/>
</dbReference>
<feature type="transmembrane region" description="Helical" evidence="10">
    <location>
        <begin position="100"/>
        <end position="118"/>
    </location>
</feature>
<dbReference type="NCBIfam" id="TIGR01511">
    <property type="entry name" value="ATPase-IB1_Cu"/>
    <property type="match status" value="1"/>
</dbReference>
<keyword evidence="5 10" id="KW-0547">Nucleotide-binding</keyword>
<dbReference type="InterPro" id="IPR036412">
    <property type="entry name" value="HAD-like_sf"/>
</dbReference>